<dbReference type="HOGENOM" id="CLU_1101118_0_0_11"/>
<organism evidence="1 2">
    <name type="scientific">Pseudarthrobacter chlorophenolicus (strain ATCC 700700 / DSM 12829 / CIP 107037 / JCM 12360 / KCTC 9906 / NCIMB 13794 / A6)</name>
    <name type="common">Arthrobacter chlorophenolicus</name>
    <dbReference type="NCBI Taxonomy" id="452863"/>
    <lineage>
        <taxon>Bacteria</taxon>
        <taxon>Bacillati</taxon>
        <taxon>Actinomycetota</taxon>
        <taxon>Actinomycetes</taxon>
        <taxon>Micrococcales</taxon>
        <taxon>Micrococcaceae</taxon>
        <taxon>Pseudarthrobacter</taxon>
    </lineage>
</organism>
<dbReference type="Proteomes" id="UP000002505">
    <property type="component" value="Plasmid pACHL01"/>
</dbReference>
<sequence>MTTDITRQPKGIPVGGQFAATAHAEPAIELQKPETKTVTERFLDREAVFAKRRRLYEQLERMERIQAAHSLRSVAATILARFPGAVTLRVGADQDGRDEYAPVSIANVDGGLLQLNMPEADYDDEWTFEQMVQDGPDIRELVTDLEFHDDGWTEGVGFIHGTGKRQRKTVDINLQAALNAPDPFIAEEHDPRTRTLSLDEQTDLVEAANHGVVAMEDILDDNNSFDEHRQFEVLENLKARVNTLLTVTTKQD</sequence>
<reference evidence="1" key="1">
    <citation type="submission" date="2009-01" db="EMBL/GenBank/DDBJ databases">
        <title>Complete sequence of plasmid1 of Arthrobacter chlorophenolicus A6.</title>
        <authorList>
            <consortium name="US DOE Joint Genome Institute"/>
            <person name="Lucas S."/>
            <person name="Copeland A."/>
            <person name="Lapidus A."/>
            <person name="Glavina del Rio T."/>
            <person name="Tice H."/>
            <person name="Bruce D."/>
            <person name="Goodwin L."/>
            <person name="Pitluck S."/>
            <person name="Goltsman E."/>
            <person name="Clum A."/>
            <person name="Larimer F."/>
            <person name="Land M."/>
            <person name="Hauser L."/>
            <person name="Kyrpides N."/>
            <person name="Mikhailova N."/>
            <person name="Jansson J."/>
            <person name="Richardson P."/>
        </authorList>
    </citation>
    <scope>NUCLEOTIDE SEQUENCE [LARGE SCALE GENOMIC DNA]</scope>
    <source>
        <strain evidence="1">A6</strain>
        <plasmid evidence="1">pACHL01</plasmid>
    </source>
</reference>
<geneLocation type="plasmid" evidence="1 2">
    <name>pACHL01</name>
</geneLocation>
<dbReference type="AlphaFoldDB" id="B8HIA1"/>
<evidence type="ECO:0000313" key="1">
    <source>
        <dbReference type="EMBL" id="ACL42148.1"/>
    </source>
</evidence>
<accession>B8HIA1</accession>
<dbReference type="RefSeq" id="WP_012623165.1">
    <property type="nucleotide sequence ID" value="NC_011879.1"/>
</dbReference>
<dbReference type="KEGG" id="ach:Achl_4197"/>
<evidence type="ECO:0000313" key="2">
    <source>
        <dbReference type="Proteomes" id="UP000002505"/>
    </source>
</evidence>
<name>B8HIA1_PSECP</name>
<keyword evidence="2" id="KW-1185">Reference proteome</keyword>
<dbReference type="EMBL" id="CP001342">
    <property type="protein sequence ID" value="ACL42148.1"/>
    <property type="molecule type" value="Genomic_DNA"/>
</dbReference>
<protein>
    <submittedName>
        <fullName evidence="1">Uncharacterized protein</fullName>
    </submittedName>
</protein>
<proteinExistence type="predicted"/>
<gene>
    <name evidence="1" type="ordered locus">Achl_4197</name>
</gene>
<keyword evidence="1" id="KW-0614">Plasmid</keyword>